<dbReference type="KEGG" id="mmob:F6R98_02785"/>
<evidence type="ECO:0000313" key="3">
    <source>
        <dbReference type="Proteomes" id="UP000325755"/>
    </source>
</evidence>
<keyword evidence="3" id="KW-1185">Reference proteome</keyword>
<dbReference type="EMBL" id="CP044205">
    <property type="protein sequence ID" value="QFY41683.1"/>
    <property type="molecule type" value="Genomic_DNA"/>
</dbReference>
<sequence>MNHRNRLIERTRLDIERLERKERKPATWAGMLFYGGTLGLLFTVPLVAGAYLGRWLDTLVPGYSVRWTLSLILLGIAVGIYNVLHFLRGKT</sequence>
<reference evidence="2 3" key="1">
    <citation type="submission" date="2019-09" db="EMBL/GenBank/DDBJ databases">
        <title>Ecophysiology of the spiral-shaped methanotroph Methylospira mobilis as revealed by the complete genome sequence.</title>
        <authorList>
            <person name="Oshkin I.Y."/>
            <person name="Dedysh S.N."/>
            <person name="Miroshnikov K."/>
            <person name="Danilova O.V."/>
            <person name="Hakobyan A."/>
            <person name="Liesack W."/>
        </authorList>
    </citation>
    <scope>NUCLEOTIDE SEQUENCE [LARGE SCALE GENOMIC DNA]</scope>
    <source>
        <strain evidence="2 3">Shm1</strain>
    </source>
</reference>
<accession>A0A5Q0BCN2</accession>
<dbReference type="AlphaFoldDB" id="A0A5Q0BCN2"/>
<protein>
    <submittedName>
        <fullName evidence="2">AtpZ/AtpI family protein</fullName>
    </submittedName>
</protein>
<dbReference type="OrthoDB" id="9157352at2"/>
<keyword evidence="1" id="KW-1133">Transmembrane helix</keyword>
<dbReference type="Proteomes" id="UP000325755">
    <property type="component" value="Chromosome"/>
</dbReference>
<gene>
    <name evidence="2" type="ORF">F6R98_02785</name>
</gene>
<dbReference type="InterPro" id="IPR032820">
    <property type="entry name" value="ATPase_put"/>
</dbReference>
<evidence type="ECO:0000313" key="2">
    <source>
        <dbReference type="EMBL" id="QFY41683.1"/>
    </source>
</evidence>
<feature type="transmembrane region" description="Helical" evidence="1">
    <location>
        <begin position="26"/>
        <end position="52"/>
    </location>
</feature>
<keyword evidence="1" id="KW-0812">Transmembrane</keyword>
<feature type="transmembrane region" description="Helical" evidence="1">
    <location>
        <begin position="64"/>
        <end position="84"/>
    </location>
</feature>
<proteinExistence type="predicted"/>
<keyword evidence="1" id="KW-0472">Membrane</keyword>
<dbReference type="InParanoid" id="A0A5Q0BCN2"/>
<organism evidence="2 3">
    <name type="scientific">Candidatus Methylospira mobilis</name>
    <dbReference type="NCBI Taxonomy" id="1808979"/>
    <lineage>
        <taxon>Bacteria</taxon>
        <taxon>Pseudomonadati</taxon>
        <taxon>Pseudomonadota</taxon>
        <taxon>Gammaproteobacteria</taxon>
        <taxon>Methylococcales</taxon>
        <taxon>Methylococcaceae</taxon>
        <taxon>Candidatus Methylospira</taxon>
    </lineage>
</organism>
<evidence type="ECO:0000256" key="1">
    <source>
        <dbReference type="SAM" id="Phobius"/>
    </source>
</evidence>
<dbReference type="Pfam" id="PF09527">
    <property type="entry name" value="ATPase_gene1"/>
    <property type="match status" value="1"/>
</dbReference>
<name>A0A5Q0BCN2_9GAMM</name>
<dbReference type="RefSeq" id="WP_153247667.1">
    <property type="nucleotide sequence ID" value="NZ_CP044205.1"/>
</dbReference>